<evidence type="ECO:0000256" key="4">
    <source>
        <dbReference type="ARBA" id="ARBA00022801"/>
    </source>
</evidence>
<dbReference type="NCBIfam" id="TIGR00188">
    <property type="entry name" value="rnpA"/>
    <property type="match status" value="1"/>
</dbReference>
<keyword evidence="3" id="KW-0255">Endonuclease</keyword>
<keyword evidence="4" id="KW-0378">Hydrolase</keyword>
<dbReference type="InterPro" id="IPR014721">
    <property type="entry name" value="Ribsml_uS5_D2-typ_fold_subgr"/>
</dbReference>
<evidence type="ECO:0000256" key="2">
    <source>
        <dbReference type="ARBA" id="ARBA00022722"/>
    </source>
</evidence>
<dbReference type="SUPFAM" id="SSF54211">
    <property type="entry name" value="Ribosomal protein S5 domain 2-like"/>
    <property type="match status" value="1"/>
</dbReference>
<keyword evidence="5" id="KW-0694">RNA-binding</keyword>
<dbReference type="Gene3D" id="3.30.230.10">
    <property type="match status" value="1"/>
</dbReference>
<evidence type="ECO:0000256" key="3">
    <source>
        <dbReference type="ARBA" id="ARBA00022759"/>
    </source>
</evidence>
<keyword evidence="1" id="KW-0819">tRNA processing</keyword>
<evidence type="ECO:0000256" key="1">
    <source>
        <dbReference type="ARBA" id="ARBA00022694"/>
    </source>
</evidence>
<dbReference type="PANTHER" id="PTHR33992">
    <property type="entry name" value="RIBONUCLEASE P PROTEIN COMPONENT"/>
    <property type="match status" value="1"/>
</dbReference>
<sequence length="109" mass="12288">MLPRHNRIVEPGDFRQVVRRGDKRVTAHLIVYRCPSELVRVGVIVTAKCGNAVVRNTLRRRTRAITRTLIDGGSLTGDVIFRFRCEGSVPSFIELKSEIDDAVSAWSRP</sequence>
<accession>A0A6J6IAD0</accession>
<dbReference type="Pfam" id="PF00825">
    <property type="entry name" value="Ribonuclease_P"/>
    <property type="match status" value="1"/>
</dbReference>
<organism evidence="6">
    <name type="scientific">freshwater metagenome</name>
    <dbReference type="NCBI Taxonomy" id="449393"/>
    <lineage>
        <taxon>unclassified sequences</taxon>
        <taxon>metagenomes</taxon>
        <taxon>ecological metagenomes</taxon>
    </lineage>
</organism>
<dbReference type="HAMAP" id="MF_00227">
    <property type="entry name" value="RNase_P"/>
    <property type="match status" value="1"/>
</dbReference>
<dbReference type="PANTHER" id="PTHR33992:SF1">
    <property type="entry name" value="RIBONUCLEASE P PROTEIN COMPONENT"/>
    <property type="match status" value="1"/>
</dbReference>
<dbReference type="GO" id="GO:0000049">
    <property type="term" value="F:tRNA binding"/>
    <property type="evidence" value="ECO:0007669"/>
    <property type="project" value="InterPro"/>
</dbReference>
<evidence type="ECO:0000313" key="7">
    <source>
        <dbReference type="EMBL" id="CAB4860004.1"/>
    </source>
</evidence>
<protein>
    <submittedName>
        <fullName evidence="6">Unannotated protein</fullName>
    </submittedName>
</protein>
<dbReference type="GO" id="GO:0004526">
    <property type="term" value="F:ribonuclease P activity"/>
    <property type="evidence" value="ECO:0007669"/>
    <property type="project" value="InterPro"/>
</dbReference>
<reference evidence="6" key="1">
    <citation type="submission" date="2020-05" db="EMBL/GenBank/DDBJ databases">
        <authorList>
            <person name="Chiriac C."/>
            <person name="Salcher M."/>
            <person name="Ghai R."/>
            <person name="Kavagutti S V."/>
        </authorList>
    </citation>
    <scope>NUCLEOTIDE SEQUENCE</scope>
</reference>
<proteinExistence type="inferred from homology"/>
<dbReference type="AlphaFoldDB" id="A0A6J6IAD0"/>
<dbReference type="InterPro" id="IPR020568">
    <property type="entry name" value="Ribosomal_Su5_D2-typ_SF"/>
</dbReference>
<dbReference type="GO" id="GO:0030677">
    <property type="term" value="C:ribonuclease P complex"/>
    <property type="evidence" value="ECO:0007669"/>
    <property type="project" value="TreeGrafter"/>
</dbReference>
<keyword evidence="2" id="KW-0540">Nuclease</keyword>
<dbReference type="EMBL" id="CAFBLO010000009">
    <property type="protein sequence ID" value="CAB4860004.1"/>
    <property type="molecule type" value="Genomic_DNA"/>
</dbReference>
<dbReference type="EMBL" id="CAEZVJ010000003">
    <property type="protein sequence ID" value="CAB4621137.1"/>
    <property type="molecule type" value="Genomic_DNA"/>
</dbReference>
<evidence type="ECO:0000313" key="6">
    <source>
        <dbReference type="EMBL" id="CAB4621137.1"/>
    </source>
</evidence>
<gene>
    <name evidence="6" type="ORF">UFOPK1961_00059</name>
    <name evidence="7" type="ORF">UFOPK3364_00192</name>
</gene>
<dbReference type="InterPro" id="IPR000100">
    <property type="entry name" value="RNase_P"/>
</dbReference>
<evidence type="ECO:0000256" key="5">
    <source>
        <dbReference type="ARBA" id="ARBA00022884"/>
    </source>
</evidence>
<name>A0A6J6IAD0_9ZZZZ</name>
<dbReference type="GO" id="GO:0042781">
    <property type="term" value="F:3'-tRNA processing endoribonuclease activity"/>
    <property type="evidence" value="ECO:0007669"/>
    <property type="project" value="TreeGrafter"/>
</dbReference>